<feature type="compositionally biased region" description="Low complexity" evidence="13">
    <location>
        <begin position="56"/>
        <end position="74"/>
    </location>
</feature>
<name>A0A2M4A7A5_9DIPT</name>
<evidence type="ECO:0000256" key="9">
    <source>
        <dbReference type="ARBA" id="ARBA00022840"/>
    </source>
</evidence>
<evidence type="ECO:0000256" key="11">
    <source>
        <dbReference type="ARBA" id="ARBA00023242"/>
    </source>
</evidence>
<dbReference type="InterPro" id="IPR003439">
    <property type="entry name" value="ABC_transporter-like_ATP-bd"/>
</dbReference>
<dbReference type="InterPro" id="IPR003593">
    <property type="entry name" value="AAA+_ATPase"/>
</dbReference>
<evidence type="ECO:0000259" key="14">
    <source>
        <dbReference type="PROSITE" id="PS50893"/>
    </source>
</evidence>
<feature type="compositionally biased region" description="Basic and acidic residues" evidence="13">
    <location>
        <begin position="614"/>
        <end position="641"/>
    </location>
</feature>
<keyword evidence="8" id="KW-0547">Nucleotide-binding</keyword>
<evidence type="ECO:0000256" key="1">
    <source>
        <dbReference type="ARBA" id="ARBA00004259"/>
    </source>
</evidence>
<dbReference type="GO" id="GO:0005635">
    <property type="term" value="C:nuclear envelope"/>
    <property type="evidence" value="ECO:0007669"/>
    <property type="project" value="UniProtKB-SubCell"/>
</dbReference>
<keyword evidence="7" id="KW-0677">Repeat</keyword>
<evidence type="ECO:0000256" key="4">
    <source>
        <dbReference type="ARBA" id="ARBA00011054"/>
    </source>
</evidence>
<protein>
    <recommendedName>
        <fullName evidence="12">ATP-binding cassette sub-family F member 1</fullName>
    </recommendedName>
</protein>
<feature type="domain" description="ABC transporter" evidence="14">
    <location>
        <begin position="681"/>
        <end position="895"/>
    </location>
</feature>
<evidence type="ECO:0000256" key="6">
    <source>
        <dbReference type="ARBA" id="ARBA00022553"/>
    </source>
</evidence>
<evidence type="ECO:0000256" key="12">
    <source>
        <dbReference type="ARBA" id="ARBA00073921"/>
    </source>
</evidence>
<sequence>MPPKKKGNKKNQDWEDDEPEKSPAVALDGGGGGGGKGSKKKGGAKGDNVDSEDESGPAAASRPAPAKKTAPAASKKGKKGKKGDDDWSEDEVPAKGAGARGKPAPVDSDAEEEEDRKAVTKQPAKKEAKKAPAAKGKGKGKKDDDWSDKEIDLLAGDSEDEDEVAMVVSKKAAKKKPAKKAGNKKPVAKESSEEENDSELDDDEEEVDSEPPKPEPVKPTKEAPAKVAEPEPAKEEEPKKQETVEDSKPKQEPASKKSAPKKEPEPPKDEDDDDEDGDADELADKVAQELTLDEGDKEKKLTHKEKKKLKKQQEFERMQEAMLRKGGQGHSDLDSNFTMSQAQKTGNQSKHQDHAVDIKIENFTISAKGNDLFVNANLLIANGRHYGLVGPNGHGKTTLLRHIANRAFAIPPNIDVLLCEQEVVADETSAVETVLKADVKRTALLQQCKELEEAVETGKIELQDRLQEVYNELKAIGADSAEPRARRILAGLGFSRAMQNRPTNAFSGGWRMRVSLARALFIEPTLLLLDEPTNHLDLNAVIWLDNYLQGWKKTLLIVSHDQSFLDNVCNEIIHLDNKKLYYYKGNYTMFKKMYVQKRREMIKDYEKQERRLKELKAHGQSKKAAEKKQKENLTRKQEKGRSKNQKPGEEDEGPVELLSKPKEYIVKFSFPDPPPLQPPILGLHNCNFNFPNQKPLFIGADFGIDLSSRVAIVGPNGVGKSTFLKLLVGELEPVQGEVKRNHRLRIGRFDQHSGEHLTAEETPAEYLQRLFNLPYEKARKQLGTFGLASHAHTIKMKDLSGGQKARVALAELCLNAPDVLILDEPTNNLDIESIDALAEAINDYKGGVIIVSHDERLIRETECALYVIEEQTINEVDGDFDDYRKEVLDSLGEIINNPSISANAAVLQ</sequence>
<dbReference type="PANTHER" id="PTHR19211">
    <property type="entry name" value="ATP-BINDING TRANSPORT PROTEIN-RELATED"/>
    <property type="match status" value="1"/>
</dbReference>
<dbReference type="Pfam" id="PF12848">
    <property type="entry name" value="ABC_tran_Xtn"/>
    <property type="match status" value="1"/>
</dbReference>
<dbReference type="PROSITE" id="PS00211">
    <property type="entry name" value="ABC_TRANSPORTER_1"/>
    <property type="match status" value="1"/>
</dbReference>
<dbReference type="PROSITE" id="PS50893">
    <property type="entry name" value="ABC_TRANSPORTER_2"/>
    <property type="match status" value="2"/>
</dbReference>
<dbReference type="SMART" id="SM00382">
    <property type="entry name" value="AAA"/>
    <property type="match status" value="2"/>
</dbReference>
<evidence type="ECO:0000256" key="2">
    <source>
        <dbReference type="ARBA" id="ARBA00004496"/>
    </source>
</evidence>
<feature type="compositionally biased region" description="Basic and acidic residues" evidence="13">
    <location>
        <begin position="141"/>
        <end position="152"/>
    </location>
</feature>
<feature type="region of interest" description="Disordered" evidence="13">
    <location>
        <begin position="614"/>
        <end position="656"/>
    </location>
</feature>
<dbReference type="EMBL" id="GGFK01003365">
    <property type="protein sequence ID" value="MBW36686.1"/>
    <property type="molecule type" value="Transcribed_RNA"/>
</dbReference>
<dbReference type="GO" id="GO:0005654">
    <property type="term" value="C:nucleoplasm"/>
    <property type="evidence" value="ECO:0007669"/>
    <property type="project" value="UniProtKB-SubCell"/>
</dbReference>
<dbReference type="CDD" id="cd03221">
    <property type="entry name" value="ABCF_EF-3"/>
    <property type="match status" value="2"/>
</dbReference>
<feature type="compositionally biased region" description="Basic residues" evidence="13">
    <location>
        <begin position="171"/>
        <end position="183"/>
    </location>
</feature>
<feature type="compositionally biased region" description="Basic residues" evidence="13">
    <location>
        <begin position="300"/>
        <end position="310"/>
    </location>
</feature>
<dbReference type="Pfam" id="PF00005">
    <property type="entry name" value="ABC_tran"/>
    <property type="match status" value="2"/>
</dbReference>
<dbReference type="InterPro" id="IPR027417">
    <property type="entry name" value="P-loop_NTPase"/>
</dbReference>
<evidence type="ECO:0000313" key="15">
    <source>
        <dbReference type="EMBL" id="MBW36686.1"/>
    </source>
</evidence>
<dbReference type="GO" id="GO:0005737">
    <property type="term" value="C:cytoplasm"/>
    <property type="evidence" value="ECO:0007669"/>
    <property type="project" value="UniProtKB-SubCell"/>
</dbReference>
<dbReference type="PANTHER" id="PTHR19211:SF14">
    <property type="entry name" value="ATP-BINDING CASSETTE SUB-FAMILY F MEMBER 1"/>
    <property type="match status" value="1"/>
</dbReference>
<dbReference type="InterPro" id="IPR050611">
    <property type="entry name" value="ABCF"/>
</dbReference>
<keyword evidence="9" id="KW-0067">ATP-binding</keyword>
<evidence type="ECO:0000256" key="3">
    <source>
        <dbReference type="ARBA" id="ARBA00004642"/>
    </source>
</evidence>
<keyword evidence="11" id="KW-0539">Nucleus</keyword>
<dbReference type="InterPro" id="IPR017871">
    <property type="entry name" value="ABC_transporter-like_CS"/>
</dbReference>
<accession>A0A2M4A7A5</accession>
<dbReference type="AlphaFoldDB" id="A0A2M4A7A5"/>
<evidence type="ECO:0000256" key="5">
    <source>
        <dbReference type="ARBA" id="ARBA00022490"/>
    </source>
</evidence>
<comment type="similarity">
    <text evidence="4">Belongs to the ABC transporter superfamily. ABCF family. EF3 subfamily.</text>
</comment>
<evidence type="ECO:0000256" key="13">
    <source>
        <dbReference type="SAM" id="MobiDB-lite"/>
    </source>
</evidence>
<dbReference type="InterPro" id="IPR032781">
    <property type="entry name" value="ABC_tran_Xtn"/>
</dbReference>
<organism evidence="15">
    <name type="scientific">Anopheles triannulatus</name>
    <dbReference type="NCBI Taxonomy" id="58253"/>
    <lineage>
        <taxon>Eukaryota</taxon>
        <taxon>Metazoa</taxon>
        <taxon>Ecdysozoa</taxon>
        <taxon>Arthropoda</taxon>
        <taxon>Hexapoda</taxon>
        <taxon>Insecta</taxon>
        <taxon>Pterygota</taxon>
        <taxon>Neoptera</taxon>
        <taxon>Endopterygota</taxon>
        <taxon>Diptera</taxon>
        <taxon>Nematocera</taxon>
        <taxon>Culicoidea</taxon>
        <taxon>Culicidae</taxon>
        <taxon>Anophelinae</taxon>
        <taxon>Anopheles</taxon>
    </lineage>
</organism>
<feature type="compositionally biased region" description="Low complexity" evidence="13">
    <location>
        <begin position="94"/>
        <end position="105"/>
    </location>
</feature>
<dbReference type="SUPFAM" id="SSF52540">
    <property type="entry name" value="P-loop containing nucleoside triphosphate hydrolases"/>
    <property type="match status" value="2"/>
</dbReference>
<feature type="compositionally biased region" description="Basic and acidic residues" evidence="13">
    <location>
        <begin position="210"/>
        <end position="267"/>
    </location>
</feature>
<dbReference type="Gene3D" id="3.40.50.300">
    <property type="entry name" value="P-loop containing nucleotide triphosphate hydrolases"/>
    <property type="match status" value="2"/>
</dbReference>
<feature type="compositionally biased region" description="Acidic residues" evidence="13">
    <location>
        <begin position="192"/>
        <end position="209"/>
    </location>
</feature>
<evidence type="ECO:0000256" key="8">
    <source>
        <dbReference type="ARBA" id="ARBA00022741"/>
    </source>
</evidence>
<feature type="domain" description="ABC transporter" evidence="14">
    <location>
        <begin position="358"/>
        <end position="602"/>
    </location>
</feature>
<feature type="compositionally biased region" description="Acidic residues" evidence="13">
    <location>
        <begin position="268"/>
        <end position="281"/>
    </location>
</feature>
<comment type="subcellular location">
    <subcellularLocation>
        <location evidence="2">Cytoplasm</location>
    </subcellularLocation>
    <subcellularLocation>
        <location evidence="1">Nucleus envelope</location>
    </subcellularLocation>
    <subcellularLocation>
        <location evidence="3">Nucleus</location>
        <location evidence="3">Nucleoplasm</location>
    </subcellularLocation>
</comment>
<feature type="region of interest" description="Disordered" evidence="13">
    <location>
        <begin position="1"/>
        <end position="313"/>
    </location>
</feature>
<dbReference type="GO" id="GO:0016887">
    <property type="term" value="F:ATP hydrolysis activity"/>
    <property type="evidence" value="ECO:0007669"/>
    <property type="project" value="InterPro"/>
</dbReference>
<keyword evidence="5" id="KW-0963">Cytoplasm</keyword>
<dbReference type="FunFam" id="3.40.50.300:FF:000472">
    <property type="entry name" value="ATP-binding cassette, sub-family F (GCN20), member 1"/>
    <property type="match status" value="1"/>
</dbReference>
<evidence type="ECO:0000256" key="7">
    <source>
        <dbReference type="ARBA" id="ARBA00022737"/>
    </source>
</evidence>
<dbReference type="FunFam" id="3.40.50.300:FF:000471">
    <property type="entry name" value="ATP-binding cassette, sub-family F (GCN20), member 1"/>
    <property type="match status" value="1"/>
</dbReference>
<reference evidence="15" key="1">
    <citation type="submission" date="2018-01" db="EMBL/GenBank/DDBJ databases">
        <title>An insight into the sialome of Amazonian anophelines.</title>
        <authorList>
            <person name="Ribeiro J.M."/>
            <person name="Scarpassa V."/>
            <person name="Calvo E."/>
        </authorList>
    </citation>
    <scope>NUCLEOTIDE SEQUENCE</scope>
    <source>
        <tissue evidence="15">Salivary glands</tissue>
    </source>
</reference>
<keyword evidence="10" id="KW-0010">Activator</keyword>
<keyword evidence="6" id="KW-0597">Phosphoprotein</keyword>
<evidence type="ECO:0000256" key="10">
    <source>
        <dbReference type="ARBA" id="ARBA00023159"/>
    </source>
</evidence>
<dbReference type="GO" id="GO:0005524">
    <property type="term" value="F:ATP binding"/>
    <property type="evidence" value="ECO:0007669"/>
    <property type="project" value="UniProtKB-KW"/>
</dbReference>
<proteinExistence type="inferred from homology"/>